<reference evidence="3 4" key="1">
    <citation type="journal article" date="2013" name="Genome Announc.">
        <title>Genome Sequence of the Pyrene- and Fluoranthene-Degrading Bacterium Cycloclasticus sp. Strain PY97M.</title>
        <authorList>
            <person name="Cui Z."/>
            <person name="Xu G."/>
            <person name="Li Q."/>
            <person name="Gao W."/>
            <person name="Zheng L."/>
        </authorList>
    </citation>
    <scope>NUCLEOTIDE SEQUENCE [LARGE SCALE GENOMIC DNA]</scope>
    <source>
        <strain evidence="3 4">PY97M</strain>
    </source>
</reference>
<dbReference type="EMBL" id="ASHL01000004">
    <property type="protein sequence ID" value="EPD13260.1"/>
    <property type="molecule type" value="Genomic_DNA"/>
</dbReference>
<comment type="caution">
    <text evidence="3">The sequence shown here is derived from an EMBL/GenBank/DDBJ whole genome shotgun (WGS) entry which is preliminary data.</text>
</comment>
<feature type="domain" description="NADP-dependent oxidoreductase" evidence="2">
    <location>
        <begin position="16"/>
        <end position="338"/>
    </location>
</feature>
<dbReference type="PRINTS" id="PR00069">
    <property type="entry name" value="ALDKETRDTASE"/>
</dbReference>
<proteinExistence type="predicted"/>
<dbReference type="Pfam" id="PF00248">
    <property type="entry name" value="Aldo_ket_red"/>
    <property type="match status" value="1"/>
</dbReference>
<dbReference type="RefSeq" id="WP_016390383.1">
    <property type="nucleotide sequence ID" value="NZ_KE646807.1"/>
</dbReference>
<dbReference type="AlphaFoldDB" id="A0AB33Z1S4"/>
<evidence type="ECO:0000259" key="2">
    <source>
        <dbReference type="Pfam" id="PF00248"/>
    </source>
</evidence>
<gene>
    <name evidence="3" type="ORF">L196_06445</name>
</gene>
<accession>A0AB33Z1S4</accession>
<evidence type="ECO:0000256" key="1">
    <source>
        <dbReference type="ARBA" id="ARBA00023002"/>
    </source>
</evidence>
<dbReference type="Gene3D" id="3.20.20.100">
    <property type="entry name" value="NADP-dependent oxidoreductase domain"/>
    <property type="match status" value="1"/>
</dbReference>
<dbReference type="SUPFAM" id="SSF51430">
    <property type="entry name" value="NAD(P)-linked oxidoreductase"/>
    <property type="match status" value="1"/>
</dbReference>
<dbReference type="InterPro" id="IPR023210">
    <property type="entry name" value="NADP_OxRdtase_dom"/>
</dbReference>
<name>A0AB33Z1S4_9GAMM</name>
<dbReference type="PANTHER" id="PTHR43364">
    <property type="entry name" value="NADH-SPECIFIC METHYLGLYOXAL REDUCTASE-RELATED"/>
    <property type="match status" value="1"/>
</dbReference>
<dbReference type="PANTHER" id="PTHR43364:SF4">
    <property type="entry name" value="NAD(P)-LINKED OXIDOREDUCTASE SUPERFAMILY PROTEIN"/>
    <property type="match status" value="1"/>
</dbReference>
<dbReference type="InterPro" id="IPR020471">
    <property type="entry name" value="AKR"/>
</dbReference>
<dbReference type="CDD" id="cd19094">
    <property type="entry name" value="AKR_Tas-like"/>
    <property type="match status" value="1"/>
</dbReference>
<dbReference type="Proteomes" id="UP000015462">
    <property type="component" value="Unassembled WGS sequence"/>
</dbReference>
<keyword evidence="1" id="KW-0560">Oxidoreductase</keyword>
<dbReference type="InterPro" id="IPR050523">
    <property type="entry name" value="AKR_Detox_Biosynth"/>
</dbReference>
<dbReference type="GO" id="GO:0016491">
    <property type="term" value="F:oxidoreductase activity"/>
    <property type="evidence" value="ECO:0007669"/>
    <property type="project" value="UniProtKB-KW"/>
</dbReference>
<protein>
    <submittedName>
        <fullName evidence="3">Aldo/keto reductase family protein</fullName>
    </submittedName>
</protein>
<keyword evidence="4" id="KW-1185">Reference proteome</keyword>
<dbReference type="InterPro" id="IPR036812">
    <property type="entry name" value="NAD(P)_OxRdtase_dom_sf"/>
</dbReference>
<sequence length="346" mass="39330">MQYRQLGRTDLNVSLIGLGTMTWGRQNTQEEGFEQMDYALTQGINFFDTAEMYAVPPTPDTYGKTETIIGNWFASRKNRDKVILASKIAGPGMEWVREGNNFIDRKNILLAVEDSLKRLQTDYIDLYQLHWPNRGSYHFGQIWDYAPNFDKQAVEDNFIEVLETMDELIKAGKIRHVGLSNETAWGTSKWLELSEKHQLPRMVSIQNEYSLMARHFEPDLSEISLHEDCSLLAWSPLTRGLISGKYLNGAMPEGTRLAIDSRVEHRANAQTDATIEAYIALAKKHQLDVCQMALAFVNQQPFVSSNLIGATSMQQLKSNIASIGLTLSDEVNEGIKTIRRQYPMPF</sequence>
<evidence type="ECO:0000313" key="3">
    <source>
        <dbReference type="EMBL" id="EPD13260.1"/>
    </source>
</evidence>
<evidence type="ECO:0000313" key="4">
    <source>
        <dbReference type="Proteomes" id="UP000015462"/>
    </source>
</evidence>
<organism evidence="3 4">
    <name type="scientific">Cycloclasticus pugetii</name>
    <dbReference type="NCBI Taxonomy" id="34068"/>
    <lineage>
        <taxon>Bacteria</taxon>
        <taxon>Pseudomonadati</taxon>
        <taxon>Pseudomonadota</taxon>
        <taxon>Gammaproteobacteria</taxon>
        <taxon>Thiotrichales</taxon>
        <taxon>Piscirickettsiaceae</taxon>
        <taxon>Cycloclasticus</taxon>
    </lineage>
</organism>